<dbReference type="PROSITE" id="PS01231">
    <property type="entry name" value="TRMA_2"/>
    <property type="match status" value="1"/>
</dbReference>
<gene>
    <name evidence="10" type="ORF">FGL86_14210</name>
</gene>
<feature type="compositionally biased region" description="Basic residues" evidence="8">
    <location>
        <begin position="1"/>
        <end position="11"/>
    </location>
</feature>
<evidence type="ECO:0000256" key="2">
    <source>
        <dbReference type="ARBA" id="ARBA00022603"/>
    </source>
</evidence>
<feature type="binding site" evidence="6">
    <location>
        <position position="331"/>
    </location>
    <ligand>
        <name>S-adenosyl-L-methionine</name>
        <dbReference type="ChEBI" id="CHEBI:59789"/>
    </ligand>
</feature>
<dbReference type="InterPro" id="IPR029063">
    <property type="entry name" value="SAM-dependent_MTases_sf"/>
</dbReference>
<evidence type="ECO:0000256" key="3">
    <source>
        <dbReference type="ARBA" id="ARBA00022679"/>
    </source>
</evidence>
<feature type="binding site" evidence="6">
    <location>
        <position position="401"/>
    </location>
    <ligand>
        <name>S-adenosyl-L-methionine</name>
        <dbReference type="ChEBI" id="CHEBI:59789"/>
    </ligand>
</feature>
<accession>A0A5B8SVH4</accession>
<keyword evidence="1" id="KW-0479">Metal-binding</keyword>
<evidence type="ECO:0000256" key="5">
    <source>
        <dbReference type="ARBA" id="ARBA00023014"/>
    </source>
</evidence>
<dbReference type="Pfam" id="PF01938">
    <property type="entry name" value="TRAM"/>
    <property type="match status" value="1"/>
</dbReference>
<evidence type="ECO:0000256" key="6">
    <source>
        <dbReference type="PROSITE-ProRule" id="PRU01024"/>
    </source>
</evidence>
<dbReference type="CDD" id="cd02440">
    <property type="entry name" value="AdoMet_MTases"/>
    <property type="match status" value="1"/>
</dbReference>
<evidence type="ECO:0000313" key="10">
    <source>
        <dbReference type="EMBL" id="QEA40117.1"/>
    </source>
</evidence>
<comment type="similarity">
    <text evidence="6">Belongs to the class I-like SAM-binding methyltransferase superfamily. RNA M5U methyltransferase family.</text>
</comment>
<feature type="active site" evidence="7">
    <location>
        <position position="427"/>
    </location>
</feature>
<proteinExistence type="inferred from homology"/>
<dbReference type="OrthoDB" id="9804590at2"/>
<keyword evidence="3 6" id="KW-0808">Transferase</keyword>
<dbReference type="InterPro" id="IPR030390">
    <property type="entry name" value="MeTrfase_TrmA_AS"/>
</dbReference>
<dbReference type="InterPro" id="IPR010280">
    <property type="entry name" value="U5_MeTrfase_fam"/>
</dbReference>
<evidence type="ECO:0000259" key="9">
    <source>
        <dbReference type="Pfam" id="PF01938"/>
    </source>
</evidence>
<feature type="binding site" evidence="6">
    <location>
        <position position="302"/>
    </location>
    <ligand>
        <name>S-adenosyl-L-methionine</name>
        <dbReference type="ChEBI" id="CHEBI:59789"/>
    </ligand>
</feature>
<dbReference type="Pfam" id="PF05958">
    <property type="entry name" value="tRNA_U5-meth_tr"/>
    <property type="match status" value="1"/>
</dbReference>
<sequence length="490" mass="53676">MAMLGKRRVSRPGRAAAGAAELSSRDKANTTNTSRDDGVVDILRLSHDGRGVAKTTAGKTLFVERTLPGEQVKIAIHRTHGRFDDAHPQRLSVTSSERVIPACRHFSQCGGCDLQHLVLDGQHRHKQAVLKEQLARQSIQCEVPVEMIAGNGFGYRRRARLGVKVGSGGEIHLGFRARGSHHLVDIEQCPILSPSLEALLIPLRKQLEALAAPRLIGHLELLESVDSICVILRQLKPHAEDASRWQAFALVHGLGFAWRLGRGSGKSRPSLEWLTPRPSLEYELVLESKTLRLAFSPGDFIQVNGPVNQALVTTALNWLSPLRKSQVLDLFAGVGNFSLALATQAFRVVGVEGSAAMAGRLDENARRNGLANIEARQADLYQAPRASALLDERHWDLVVLDPPREGAELVCQQLAKRRVPLILYISCDPATLARDAAVLRAGGYRLRRAAVVDMFPQTAHLESILLFEQGSHAPETENTSISSARTRRDA</sequence>
<feature type="compositionally biased region" description="Basic and acidic residues" evidence="8">
    <location>
        <begin position="23"/>
        <end position="35"/>
    </location>
</feature>
<evidence type="ECO:0000256" key="7">
    <source>
        <dbReference type="PROSITE-ProRule" id="PRU10015"/>
    </source>
</evidence>
<dbReference type="PROSITE" id="PS51687">
    <property type="entry name" value="SAM_MT_RNA_M5U"/>
    <property type="match status" value="1"/>
</dbReference>
<feature type="binding site" evidence="6">
    <location>
        <position position="352"/>
    </location>
    <ligand>
        <name>S-adenosyl-L-methionine</name>
        <dbReference type="ChEBI" id="CHEBI:59789"/>
    </ligand>
</feature>
<feature type="domain" description="TRAM" evidence="9">
    <location>
        <begin position="40"/>
        <end position="82"/>
    </location>
</feature>
<evidence type="ECO:0000256" key="4">
    <source>
        <dbReference type="ARBA" id="ARBA00022691"/>
    </source>
</evidence>
<dbReference type="PANTHER" id="PTHR11061">
    <property type="entry name" value="RNA M5U METHYLTRANSFERASE"/>
    <property type="match status" value="1"/>
</dbReference>
<dbReference type="Proteomes" id="UP000321272">
    <property type="component" value="Chromosome"/>
</dbReference>
<keyword evidence="1" id="KW-0004">4Fe-4S</keyword>
<dbReference type="KEGG" id="paur:FGL86_14210"/>
<dbReference type="InterPro" id="IPR002792">
    <property type="entry name" value="TRAM_dom"/>
</dbReference>
<feature type="region of interest" description="Disordered" evidence="8">
    <location>
        <begin position="1"/>
        <end position="35"/>
    </location>
</feature>
<keyword evidence="4 6" id="KW-0949">S-adenosyl-L-methionine</keyword>
<keyword evidence="1" id="KW-0408">Iron</keyword>
<reference evidence="10 11" key="1">
    <citation type="submission" date="2019-06" db="EMBL/GenBank/DDBJ databases">
        <title>Genome analyses of bacteria isolated from kimchi.</title>
        <authorList>
            <person name="Lee S."/>
            <person name="Ahn S."/>
            <person name="Roh S."/>
        </authorList>
    </citation>
    <scope>NUCLEOTIDE SEQUENCE [LARGE SCALE GENOMIC DNA]</scope>
    <source>
        <strain evidence="10 11">CBA4606</strain>
    </source>
</reference>
<dbReference type="Gene3D" id="2.40.50.140">
    <property type="entry name" value="Nucleic acid-binding proteins"/>
    <property type="match status" value="1"/>
</dbReference>
<keyword evidence="2 6" id="KW-0489">Methyltransferase</keyword>
<dbReference type="GO" id="GO:0051539">
    <property type="term" value="F:4 iron, 4 sulfur cluster binding"/>
    <property type="evidence" value="ECO:0007669"/>
    <property type="project" value="UniProtKB-KW"/>
</dbReference>
<dbReference type="PANTHER" id="PTHR11061:SF49">
    <property type="entry name" value="23S RRNA (URACIL(1939)-C(5))-METHYLTRANSFERASE RLMD"/>
    <property type="match status" value="1"/>
</dbReference>
<evidence type="ECO:0000256" key="8">
    <source>
        <dbReference type="SAM" id="MobiDB-lite"/>
    </source>
</evidence>
<evidence type="ECO:0000256" key="1">
    <source>
        <dbReference type="ARBA" id="ARBA00022485"/>
    </source>
</evidence>
<evidence type="ECO:0000313" key="11">
    <source>
        <dbReference type="Proteomes" id="UP000321272"/>
    </source>
</evidence>
<dbReference type="InterPro" id="IPR030391">
    <property type="entry name" value="MeTrfase_TrmA_CS"/>
</dbReference>
<dbReference type="Gene3D" id="3.40.50.150">
    <property type="entry name" value="Vaccinia Virus protein VP39"/>
    <property type="match status" value="1"/>
</dbReference>
<dbReference type="AlphaFoldDB" id="A0A5B8SVH4"/>
<organism evidence="10 11">
    <name type="scientific">Pistricoccus aurantiacus</name>
    <dbReference type="NCBI Taxonomy" id="1883414"/>
    <lineage>
        <taxon>Bacteria</taxon>
        <taxon>Pseudomonadati</taxon>
        <taxon>Pseudomonadota</taxon>
        <taxon>Gammaproteobacteria</taxon>
        <taxon>Oceanospirillales</taxon>
        <taxon>Halomonadaceae</taxon>
        <taxon>Pistricoccus</taxon>
    </lineage>
</organism>
<dbReference type="SUPFAM" id="SSF50249">
    <property type="entry name" value="Nucleic acid-binding proteins"/>
    <property type="match status" value="1"/>
</dbReference>
<name>A0A5B8SVH4_9GAMM</name>
<keyword evidence="11" id="KW-1185">Reference proteome</keyword>
<feature type="active site" description="Nucleophile" evidence="6">
    <location>
        <position position="427"/>
    </location>
</feature>
<dbReference type="SUPFAM" id="SSF53335">
    <property type="entry name" value="S-adenosyl-L-methionine-dependent methyltransferases"/>
    <property type="match status" value="1"/>
</dbReference>
<keyword evidence="5" id="KW-0411">Iron-sulfur</keyword>
<dbReference type="InterPro" id="IPR012340">
    <property type="entry name" value="NA-bd_OB-fold"/>
</dbReference>
<dbReference type="GO" id="GO:0070041">
    <property type="term" value="F:rRNA (uridine-C5-)-methyltransferase activity"/>
    <property type="evidence" value="ECO:0007669"/>
    <property type="project" value="TreeGrafter"/>
</dbReference>
<protein>
    <submittedName>
        <fullName evidence="10">Methyltransferase domain-containing protein</fullName>
    </submittedName>
</protein>
<dbReference type="Gene3D" id="2.40.50.1070">
    <property type="match status" value="1"/>
</dbReference>
<dbReference type="RefSeq" id="WP_147185191.1">
    <property type="nucleotide sequence ID" value="NZ_CP042382.1"/>
</dbReference>
<dbReference type="EMBL" id="CP042382">
    <property type="protein sequence ID" value="QEA40117.1"/>
    <property type="molecule type" value="Genomic_DNA"/>
</dbReference>
<dbReference type="PROSITE" id="PS01230">
    <property type="entry name" value="TRMA_1"/>
    <property type="match status" value="1"/>
</dbReference>
<dbReference type="GO" id="GO:0070475">
    <property type="term" value="P:rRNA base methylation"/>
    <property type="evidence" value="ECO:0007669"/>
    <property type="project" value="TreeGrafter"/>
</dbReference>